<dbReference type="PANTHER" id="PTHR42951:SF4">
    <property type="entry name" value="ACYL-COENZYME A THIOESTERASE MBLAC2"/>
    <property type="match status" value="1"/>
</dbReference>
<dbReference type="OrthoDB" id="2971563at2"/>
<gene>
    <name evidence="2" type="ORF">B4N89_41230</name>
</gene>
<dbReference type="STRING" id="159449.B4N89_41230"/>
<organism evidence="2 3">
    <name type="scientific">Embleya scabrispora</name>
    <dbReference type="NCBI Taxonomy" id="159449"/>
    <lineage>
        <taxon>Bacteria</taxon>
        <taxon>Bacillati</taxon>
        <taxon>Actinomycetota</taxon>
        <taxon>Actinomycetes</taxon>
        <taxon>Kitasatosporales</taxon>
        <taxon>Streptomycetaceae</taxon>
        <taxon>Embleya</taxon>
    </lineage>
</organism>
<dbReference type="InterPro" id="IPR050855">
    <property type="entry name" value="NDM-1-like"/>
</dbReference>
<name>A0A1T3NJU4_9ACTN</name>
<sequence length="265" mass="28844">MNEIRRVTTTAAPLPVATPWFTATRIDEAITLVTEPHVHPLLRANTWHIRGRDHDLLIDTGLGVASLRSALPELVGTHREPVVVLTHAHLDHMGSAHEFTQCWAHDAEPVAEAGRGSLVTDELAGMVGMSALYTDDLPPLLVGAVPDADYDTSTYRLLPTAVTRALAEGDEIDLGDRVLHVLHLPGHSPGSIGLHDRENRILFSGDVVYDEFLLDDLLGSDVAAYRSSMHRLLGMDVDVVHAGHEGSFDGARLHELVDAYLSPPR</sequence>
<evidence type="ECO:0000313" key="2">
    <source>
        <dbReference type="EMBL" id="OPC77008.1"/>
    </source>
</evidence>
<dbReference type="Gene3D" id="3.60.15.10">
    <property type="entry name" value="Ribonuclease Z/Hydroxyacylglutathione hydrolase-like"/>
    <property type="match status" value="1"/>
</dbReference>
<comment type="caution">
    <text evidence="2">The sequence shown here is derived from an EMBL/GenBank/DDBJ whole genome shotgun (WGS) entry which is preliminary data.</text>
</comment>
<protein>
    <recommendedName>
        <fullName evidence="1">Metallo-beta-lactamase domain-containing protein</fullName>
    </recommendedName>
</protein>
<dbReference type="RefSeq" id="WP_078981769.1">
    <property type="nucleotide sequence ID" value="NZ_MWQN01000004.1"/>
</dbReference>
<dbReference type="Proteomes" id="UP000190037">
    <property type="component" value="Unassembled WGS sequence"/>
</dbReference>
<accession>A0A1T3NJU4</accession>
<dbReference type="Pfam" id="PF00753">
    <property type="entry name" value="Lactamase_B"/>
    <property type="match status" value="1"/>
</dbReference>
<evidence type="ECO:0000259" key="1">
    <source>
        <dbReference type="SMART" id="SM00849"/>
    </source>
</evidence>
<dbReference type="SUPFAM" id="SSF56281">
    <property type="entry name" value="Metallo-hydrolase/oxidoreductase"/>
    <property type="match status" value="1"/>
</dbReference>
<feature type="domain" description="Metallo-beta-lactamase" evidence="1">
    <location>
        <begin position="43"/>
        <end position="244"/>
    </location>
</feature>
<dbReference type="AlphaFoldDB" id="A0A1T3NJU4"/>
<reference evidence="2 3" key="1">
    <citation type="submission" date="2017-03" db="EMBL/GenBank/DDBJ databases">
        <title>Draft genome sequence of Streptomyces scabrisporus NF3, endophyte isolated from Amphipterygium adstringens.</title>
        <authorList>
            <person name="Vazquez M."/>
            <person name="Ceapa C.D."/>
            <person name="Rodriguez Luna D."/>
            <person name="Sanchez Esquivel S."/>
        </authorList>
    </citation>
    <scope>NUCLEOTIDE SEQUENCE [LARGE SCALE GENOMIC DNA]</scope>
    <source>
        <strain evidence="2 3">NF3</strain>
    </source>
</reference>
<dbReference type="EMBL" id="MWQN01000004">
    <property type="protein sequence ID" value="OPC77008.1"/>
    <property type="molecule type" value="Genomic_DNA"/>
</dbReference>
<dbReference type="InterPro" id="IPR036866">
    <property type="entry name" value="RibonucZ/Hydroxyglut_hydro"/>
</dbReference>
<keyword evidence="3" id="KW-1185">Reference proteome</keyword>
<proteinExistence type="predicted"/>
<evidence type="ECO:0000313" key="3">
    <source>
        <dbReference type="Proteomes" id="UP000190037"/>
    </source>
</evidence>
<dbReference type="SMART" id="SM00849">
    <property type="entry name" value="Lactamase_B"/>
    <property type="match status" value="1"/>
</dbReference>
<dbReference type="InterPro" id="IPR001279">
    <property type="entry name" value="Metallo-B-lactamas"/>
</dbReference>
<dbReference type="PANTHER" id="PTHR42951">
    <property type="entry name" value="METALLO-BETA-LACTAMASE DOMAIN-CONTAINING"/>
    <property type="match status" value="1"/>
</dbReference>